<evidence type="ECO:0000313" key="4">
    <source>
        <dbReference type="EMBL" id="MFC1850300.1"/>
    </source>
</evidence>
<dbReference type="Pfam" id="PF22688">
    <property type="entry name" value="Hda_lid"/>
    <property type="match status" value="1"/>
</dbReference>
<comment type="caution">
    <text evidence="4">The sequence shown here is derived from an EMBL/GenBank/DDBJ whole genome shotgun (WGS) entry which is preliminary data.</text>
</comment>
<dbReference type="EMBL" id="JBHPBY010000089">
    <property type="protein sequence ID" value="MFC1850300.1"/>
    <property type="molecule type" value="Genomic_DNA"/>
</dbReference>
<gene>
    <name evidence="4" type="ORF">ACFL27_08925</name>
</gene>
<dbReference type="PANTHER" id="PTHR30050:SF5">
    <property type="entry name" value="DNAA REGULATORY INACTIVATOR HDA"/>
    <property type="match status" value="1"/>
</dbReference>
<feature type="domain" description="Chromosomal replication initiator protein DnaA ATPAse" evidence="2">
    <location>
        <begin position="17"/>
        <end position="169"/>
    </location>
</feature>
<dbReference type="Gene3D" id="1.10.8.60">
    <property type="match status" value="1"/>
</dbReference>
<dbReference type="CDD" id="cd00009">
    <property type="entry name" value="AAA"/>
    <property type="match status" value="1"/>
</dbReference>
<dbReference type="Proteomes" id="UP001594351">
    <property type="component" value="Unassembled WGS sequence"/>
</dbReference>
<sequence length="243" mass="27751">MTDFSEPRQLILPFEFNPVYRLDNFVVCPGNRDAFLSIKDLCQSAYGSKILYLYGEQGTGKTHLAQGLINHKRETDNTFEGLVFSCSLTQPFDAGIYSLPEAGNMPDLLVIENADYLHRITDGEDGIFALFNLFNQQEKPILITSKVHPTQLIYLHERLRSRFYSGNTIKIAHLDENTCIRILKKLATDHQVIMPDKVIQYIILRAPRNPADIQKIFHEMDALALKLKKPITINVARKVLANY</sequence>
<keyword evidence="5" id="KW-1185">Reference proteome</keyword>
<dbReference type="InterPro" id="IPR013317">
    <property type="entry name" value="DnaA_dom"/>
</dbReference>
<dbReference type="InterPro" id="IPR020591">
    <property type="entry name" value="Chromosome_initiator_DnaA-like"/>
</dbReference>
<feature type="domain" description="Hda lid" evidence="3">
    <location>
        <begin position="179"/>
        <end position="240"/>
    </location>
</feature>
<evidence type="ECO:0000256" key="1">
    <source>
        <dbReference type="RuleBase" id="RU004227"/>
    </source>
</evidence>
<evidence type="ECO:0000313" key="5">
    <source>
        <dbReference type="Proteomes" id="UP001594351"/>
    </source>
</evidence>
<dbReference type="InterPro" id="IPR055199">
    <property type="entry name" value="Hda_lid"/>
</dbReference>
<evidence type="ECO:0000259" key="2">
    <source>
        <dbReference type="Pfam" id="PF00308"/>
    </source>
</evidence>
<dbReference type="Pfam" id="PF00308">
    <property type="entry name" value="Bac_DnaA"/>
    <property type="match status" value="1"/>
</dbReference>
<dbReference type="Gene3D" id="3.40.50.300">
    <property type="entry name" value="P-loop containing nucleotide triphosphate hydrolases"/>
    <property type="match status" value="1"/>
</dbReference>
<dbReference type="PANTHER" id="PTHR30050">
    <property type="entry name" value="CHROMOSOMAL REPLICATION INITIATOR PROTEIN DNAA"/>
    <property type="match status" value="1"/>
</dbReference>
<comment type="similarity">
    <text evidence="1">Belongs to the DnaA family.</text>
</comment>
<accession>A0ABV6YVS2</accession>
<reference evidence="4 5" key="1">
    <citation type="submission" date="2024-09" db="EMBL/GenBank/DDBJ databases">
        <title>Laminarin stimulates single cell rates of sulfate reduction while oxygen inhibits transcriptomic activity in coastal marine sediment.</title>
        <authorList>
            <person name="Lindsay M."/>
            <person name="Orcutt B."/>
            <person name="Emerson D."/>
            <person name="Stepanauskas R."/>
            <person name="D'Angelo T."/>
        </authorList>
    </citation>
    <scope>NUCLEOTIDE SEQUENCE [LARGE SCALE GENOMIC DNA]</scope>
    <source>
        <strain evidence="4">SAG AM-311-K15</strain>
    </source>
</reference>
<dbReference type="SUPFAM" id="SSF52540">
    <property type="entry name" value="P-loop containing nucleoside triphosphate hydrolases"/>
    <property type="match status" value="1"/>
</dbReference>
<protein>
    <submittedName>
        <fullName evidence="4">DnaA ATPase domain-containing protein</fullName>
    </submittedName>
</protein>
<evidence type="ECO:0000259" key="3">
    <source>
        <dbReference type="Pfam" id="PF22688"/>
    </source>
</evidence>
<name>A0ABV6YVS2_UNCC1</name>
<dbReference type="InterPro" id="IPR027417">
    <property type="entry name" value="P-loop_NTPase"/>
</dbReference>
<dbReference type="PRINTS" id="PR00051">
    <property type="entry name" value="DNAA"/>
</dbReference>
<keyword evidence="1" id="KW-0235">DNA replication</keyword>
<organism evidence="4 5">
    <name type="scientific">candidate division CSSED10-310 bacterium</name>
    <dbReference type="NCBI Taxonomy" id="2855610"/>
    <lineage>
        <taxon>Bacteria</taxon>
        <taxon>Bacteria division CSSED10-310</taxon>
    </lineage>
</organism>
<proteinExistence type="inferred from homology"/>